<evidence type="ECO:0000256" key="1">
    <source>
        <dbReference type="ARBA" id="ARBA00006484"/>
    </source>
</evidence>
<name>A0A6N7LXP3_9GAMM</name>
<comment type="similarity">
    <text evidence="1">Belongs to the short-chain dehydrogenases/reductases (SDR) family.</text>
</comment>
<accession>A0A6N7LXP3</accession>
<dbReference type="EC" id="1.5.1.33" evidence="3"/>
<dbReference type="PANTHER" id="PTHR43639:SF1">
    <property type="entry name" value="SHORT-CHAIN DEHYDROGENASE_REDUCTASE FAMILY PROTEIN"/>
    <property type="match status" value="1"/>
</dbReference>
<dbReference type="PRINTS" id="PR00080">
    <property type="entry name" value="SDRFAMILY"/>
</dbReference>
<proteinExistence type="inferred from homology"/>
<dbReference type="Pfam" id="PF13561">
    <property type="entry name" value="adh_short_C2"/>
    <property type="match status" value="1"/>
</dbReference>
<sequence length="245" mass="26111">MMQPVALVTGSARRIGATIVRTLHADGMRVIIHYRGSQQEAQALATELNQIRPDSAHLLQADLDEPDAVRALAADAISAFGRLDLLVNNASSFYPTPVDTASDDDWTRLVHSNLRAPFILSQSLAPALRAQQGSIINIVDVYAEKPLSQHTLYCMAKAGLAMMTKSLARELGPDIRVNGVSPGPILWPESGQMNQDAITDATALKRCGAPEDIASAVAWLARDAGFVTGQILAVDGGRSLSFQGG</sequence>
<dbReference type="GO" id="GO:0047040">
    <property type="term" value="F:pteridine reductase activity"/>
    <property type="evidence" value="ECO:0007669"/>
    <property type="project" value="UniProtKB-EC"/>
</dbReference>
<keyword evidence="2 3" id="KW-0560">Oxidoreductase</keyword>
<dbReference type="Gene3D" id="3.40.50.720">
    <property type="entry name" value="NAD(P)-binding Rossmann-like Domain"/>
    <property type="match status" value="1"/>
</dbReference>
<dbReference type="PRINTS" id="PR00081">
    <property type="entry name" value="GDHRDH"/>
</dbReference>
<dbReference type="PROSITE" id="PS00061">
    <property type="entry name" value="ADH_SHORT"/>
    <property type="match status" value="1"/>
</dbReference>
<dbReference type="FunFam" id="3.40.50.720:FF:000084">
    <property type="entry name" value="Short-chain dehydrogenase reductase"/>
    <property type="match status" value="1"/>
</dbReference>
<keyword evidence="4" id="KW-1185">Reference proteome</keyword>
<dbReference type="NCBIfam" id="NF006598">
    <property type="entry name" value="PRK09135.1"/>
    <property type="match status" value="1"/>
</dbReference>
<dbReference type="InterPro" id="IPR036291">
    <property type="entry name" value="NAD(P)-bd_dom_sf"/>
</dbReference>
<dbReference type="InterPro" id="IPR002347">
    <property type="entry name" value="SDR_fam"/>
</dbReference>
<gene>
    <name evidence="3" type="ORF">GFN93_07145</name>
</gene>
<comment type="caution">
    <text evidence="3">The sequence shown here is derived from an EMBL/GenBank/DDBJ whole genome shotgun (WGS) entry which is preliminary data.</text>
</comment>
<evidence type="ECO:0000256" key="2">
    <source>
        <dbReference type="ARBA" id="ARBA00023002"/>
    </source>
</evidence>
<protein>
    <submittedName>
        <fullName evidence="3">Pteridine reductase</fullName>
        <ecNumber evidence="3">1.5.1.33</ecNumber>
    </submittedName>
</protein>
<evidence type="ECO:0000313" key="3">
    <source>
        <dbReference type="EMBL" id="MQX53021.1"/>
    </source>
</evidence>
<dbReference type="AlphaFoldDB" id="A0A6N7LXP3"/>
<reference evidence="3 4" key="1">
    <citation type="submission" date="2019-10" db="EMBL/GenBank/DDBJ databases">
        <title>Alcanivorax sp.PA15-N-34 draft genome sequence.</title>
        <authorList>
            <person name="Liao X."/>
            <person name="Shao Z."/>
        </authorList>
    </citation>
    <scope>NUCLEOTIDE SEQUENCE [LARGE SCALE GENOMIC DNA]</scope>
    <source>
        <strain evidence="3 4">PA15-N-34</strain>
    </source>
</reference>
<dbReference type="PANTHER" id="PTHR43639">
    <property type="entry name" value="OXIDOREDUCTASE, SHORT-CHAIN DEHYDROGENASE/REDUCTASE FAMILY (AFU_ORTHOLOGUE AFUA_5G02870)"/>
    <property type="match status" value="1"/>
</dbReference>
<dbReference type="RefSeq" id="WP_328594724.1">
    <property type="nucleotide sequence ID" value="NZ_JBMZXE010000268.1"/>
</dbReference>
<dbReference type="InterPro" id="IPR020904">
    <property type="entry name" value="Sc_DH/Rdtase_CS"/>
</dbReference>
<evidence type="ECO:0000313" key="4">
    <source>
        <dbReference type="Proteomes" id="UP000469421"/>
    </source>
</evidence>
<dbReference type="EMBL" id="WIRE01000001">
    <property type="protein sequence ID" value="MQX53021.1"/>
    <property type="molecule type" value="Genomic_DNA"/>
</dbReference>
<organism evidence="3 4">
    <name type="scientific">Alcanivorax sediminis</name>
    <dbReference type="NCBI Taxonomy" id="2663008"/>
    <lineage>
        <taxon>Bacteria</taxon>
        <taxon>Pseudomonadati</taxon>
        <taxon>Pseudomonadota</taxon>
        <taxon>Gammaproteobacteria</taxon>
        <taxon>Oceanospirillales</taxon>
        <taxon>Alcanivoracaceae</taxon>
        <taxon>Alcanivorax</taxon>
    </lineage>
</organism>
<dbReference type="SUPFAM" id="SSF51735">
    <property type="entry name" value="NAD(P)-binding Rossmann-fold domains"/>
    <property type="match status" value="1"/>
</dbReference>
<dbReference type="Proteomes" id="UP000469421">
    <property type="component" value="Unassembled WGS sequence"/>
</dbReference>